<dbReference type="AlphaFoldDB" id="A0A835RTF5"/>
<dbReference type="Pfam" id="PF00326">
    <property type="entry name" value="Peptidase_S9"/>
    <property type="match status" value="1"/>
</dbReference>
<dbReference type="GO" id="GO:0008236">
    <property type="term" value="F:serine-type peptidase activity"/>
    <property type="evidence" value="ECO:0007669"/>
    <property type="project" value="InterPro"/>
</dbReference>
<evidence type="ECO:0000313" key="3">
    <source>
        <dbReference type="Proteomes" id="UP000636800"/>
    </source>
</evidence>
<keyword evidence="3" id="KW-1185">Reference proteome</keyword>
<protein>
    <recommendedName>
        <fullName evidence="1">Peptidase S9 prolyl oligopeptidase catalytic domain-containing protein</fullName>
    </recommendedName>
</protein>
<feature type="domain" description="Peptidase S9 prolyl oligopeptidase catalytic" evidence="1">
    <location>
        <begin position="3"/>
        <end position="51"/>
    </location>
</feature>
<evidence type="ECO:0000313" key="2">
    <source>
        <dbReference type="EMBL" id="KAG0498230.1"/>
    </source>
</evidence>
<reference evidence="2 3" key="1">
    <citation type="journal article" date="2020" name="Nat. Food">
        <title>A phased Vanilla planifolia genome enables genetic improvement of flavour and production.</title>
        <authorList>
            <person name="Hasing T."/>
            <person name="Tang H."/>
            <person name="Brym M."/>
            <person name="Khazi F."/>
            <person name="Huang T."/>
            <person name="Chambers A.H."/>
        </authorList>
    </citation>
    <scope>NUCLEOTIDE SEQUENCE [LARGE SCALE GENOMIC DNA]</scope>
    <source>
        <tissue evidence="2">Leaf</tissue>
    </source>
</reference>
<dbReference type="SUPFAM" id="SSF53474">
    <property type="entry name" value="alpha/beta-Hydrolases"/>
    <property type="match status" value="1"/>
</dbReference>
<evidence type="ECO:0000259" key="1">
    <source>
        <dbReference type="Pfam" id="PF00326"/>
    </source>
</evidence>
<accession>A0A835RTF5</accession>
<organism evidence="2 3">
    <name type="scientific">Vanilla planifolia</name>
    <name type="common">Vanilla</name>
    <dbReference type="NCBI Taxonomy" id="51239"/>
    <lineage>
        <taxon>Eukaryota</taxon>
        <taxon>Viridiplantae</taxon>
        <taxon>Streptophyta</taxon>
        <taxon>Embryophyta</taxon>
        <taxon>Tracheophyta</taxon>
        <taxon>Spermatophyta</taxon>
        <taxon>Magnoliopsida</taxon>
        <taxon>Liliopsida</taxon>
        <taxon>Asparagales</taxon>
        <taxon>Orchidaceae</taxon>
        <taxon>Vanilloideae</taxon>
        <taxon>Vanilleae</taxon>
        <taxon>Vanilla</taxon>
    </lineage>
</organism>
<dbReference type="InterPro" id="IPR050278">
    <property type="entry name" value="Serine_Prot_S9B/DPPIV"/>
</dbReference>
<gene>
    <name evidence="2" type="ORF">HPP92_002921</name>
</gene>
<dbReference type="Gene3D" id="3.40.50.1820">
    <property type="entry name" value="alpha/beta hydrolase"/>
    <property type="match status" value="1"/>
</dbReference>
<dbReference type="InterPro" id="IPR001375">
    <property type="entry name" value="Peptidase_S9_cat"/>
</dbReference>
<dbReference type="Proteomes" id="UP000636800">
    <property type="component" value="Chromosome 1"/>
</dbReference>
<dbReference type="PANTHER" id="PTHR11731">
    <property type="entry name" value="PROTEASE FAMILY S9B,C DIPEPTIDYL-PEPTIDASE IV-RELATED"/>
    <property type="match status" value="1"/>
</dbReference>
<comment type="caution">
    <text evidence="2">The sequence shown here is derived from an EMBL/GenBank/DDBJ whole genome shotgun (WGS) entry which is preliminary data.</text>
</comment>
<proteinExistence type="predicted"/>
<dbReference type="GO" id="GO:0006508">
    <property type="term" value="P:proteolysis"/>
    <property type="evidence" value="ECO:0007669"/>
    <property type="project" value="InterPro"/>
</dbReference>
<dbReference type="OrthoDB" id="676979at2759"/>
<name>A0A835RTF5_VANPL</name>
<dbReference type="PANTHER" id="PTHR11731:SF193">
    <property type="entry name" value="DIPEPTIDYL PEPTIDASE 9"/>
    <property type="match status" value="1"/>
</dbReference>
<dbReference type="EMBL" id="JADCNL010000001">
    <property type="protein sequence ID" value="KAG0498230.1"/>
    <property type="molecule type" value="Genomic_DNA"/>
</dbReference>
<dbReference type="GO" id="GO:0008239">
    <property type="term" value="F:dipeptidyl-peptidase activity"/>
    <property type="evidence" value="ECO:0007669"/>
    <property type="project" value="TreeGrafter"/>
</dbReference>
<dbReference type="InterPro" id="IPR029058">
    <property type="entry name" value="AB_hydrolase_fold"/>
</dbReference>
<sequence length="76" mass="9405">MIDENVHFRHTARLINALIAARKPYELLVFPDERHMPRRLQDRVYMEERIWEEKFSKRAEAAILTWHPNLLHLEWR</sequence>